<keyword evidence="8" id="KW-1185">Reference proteome</keyword>
<dbReference type="Gene3D" id="2.130.10.10">
    <property type="entry name" value="YVTN repeat-like/Quinoprotein amine dehydrogenase"/>
    <property type="match status" value="3"/>
</dbReference>
<dbReference type="PANTHER" id="PTHR44324">
    <property type="entry name" value="WD40 REPEAT DOMAIN 95"/>
    <property type="match status" value="1"/>
</dbReference>
<dbReference type="InterPro" id="IPR002048">
    <property type="entry name" value="EF_hand_dom"/>
</dbReference>
<dbReference type="InterPro" id="IPR001680">
    <property type="entry name" value="WD40_rpt"/>
</dbReference>
<dbReference type="GO" id="GO:0005509">
    <property type="term" value="F:calcium ion binding"/>
    <property type="evidence" value="ECO:0007669"/>
    <property type="project" value="InterPro"/>
</dbReference>
<evidence type="ECO:0000313" key="7">
    <source>
        <dbReference type="EMBL" id="KAK9863898.1"/>
    </source>
</evidence>
<dbReference type="Gene3D" id="1.10.238.10">
    <property type="entry name" value="EF-hand"/>
    <property type="match status" value="1"/>
</dbReference>
<feature type="repeat" description="WD" evidence="4">
    <location>
        <begin position="249"/>
        <end position="290"/>
    </location>
</feature>
<dbReference type="InterPro" id="IPR019775">
    <property type="entry name" value="WD40_repeat_CS"/>
</dbReference>
<dbReference type="InterPro" id="IPR051242">
    <property type="entry name" value="WD-EF-hand_domain"/>
</dbReference>
<dbReference type="EMBL" id="JALJOV010000417">
    <property type="protein sequence ID" value="KAK9863898.1"/>
    <property type="molecule type" value="Genomic_DNA"/>
</dbReference>
<dbReference type="PROSITE" id="PS50082">
    <property type="entry name" value="WD_REPEATS_2"/>
    <property type="match status" value="4"/>
</dbReference>
<evidence type="ECO:0000313" key="8">
    <source>
        <dbReference type="Proteomes" id="UP001485043"/>
    </source>
</evidence>
<organism evidence="7 8">
    <name type="scientific">Apatococcus fuscideae</name>
    <dbReference type="NCBI Taxonomy" id="2026836"/>
    <lineage>
        <taxon>Eukaryota</taxon>
        <taxon>Viridiplantae</taxon>
        <taxon>Chlorophyta</taxon>
        <taxon>core chlorophytes</taxon>
        <taxon>Trebouxiophyceae</taxon>
        <taxon>Chlorellales</taxon>
        <taxon>Chlorellaceae</taxon>
        <taxon>Apatococcus</taxon>
    </lineage>
</organism>
<evidence type="ECO:0000259" key="6">
    <source>
        <dbReference type="PROSITE" id="PS50222"/>
    </source>
</evidence>
<sequence>MDRGMNLEQLLLMKEAFESTRKPDGGELTQEEFFEKLSPFLGTKTSREAMAQTFMKIDADCGGTVSWDEFTNYFFLQRTASKNDDKTDWKLVPQALSGWKPAPGAHRDAIQKLYYYEPLDRLIACGQDGSFSFWNAQNMSHHKTYHHEGVWANDCIYLPVKRMLACASFNETVSFFDLSRGTFKMASMADSPDRLLYQDNPQDMEWVHQEHSDWVTQLSWQPDLGLISSSLDTTIKITDVTKGVVWGTATVHSHGVSAFVYSNSFSVMASGGVDRDILLWEPSNLRRVGELAGHTAPITHLCLDSSASQVISMSSDSIIKLWDLRNNRCMQTLTEKSWAHTSHAHPAAMIYEPRRNRVVTIQHQPMYWRHMCCADDQQGHSQPLVAVLYSPEFHLAVSGDDSGTICVWDTKTGTRDGHFMNLHGNAKLTAMSFDVSGRRLLTASDTGEVSMWNFTNGSRLRRFAHHGPKLEFTCLLYICDEARQLHQVIAAGWDRQLHIWEDLQEDEVVKEGRTIPGDGCIRTWQTHGQGRLLDTTEVGLTDRMASCTALAKDSAEKRIAVGMSDGILCMWKLVAPTQPSFSCQLHQGPLWTAATAAVTGVHFMKDCNMLVVASQDTSVGLWSTAGQLIGKCGQHTWTLNNQLTWQHNDASVLTGLESAPSTISGPSTRPTATPCASITSSKLSEIRKGGSTAEQLSKWSQMLPESRKTVYPELHLSPPASLAELSKWQKNSRRGVSVSKMRRQ</sequence>
<dbReference type="SUPFAM" id="SSF50978">
    <property type="entry name" value="WD40 repeat-like"/>
    <property type="match status" value="1"/>
</dbReference>
<evidence type="ECO:0000256" key="1">
    <source>
        <dbReference type="ARBA" id="ARBA00022574"/>
    </source>
</evidence>
<dbReference type="SUPFAM" id="SSF117289">
    <property type="entry name" value="Nucleoporin domain"/>
    <property type="match status" value="1"/>
</dbReference>
<dbReference type="Pfam" id="PF00400">
    <property type="entry name" value="WD40"/>
    <property type="match status" value="5"/>
</dbReference>
<gene>
    <name evidence="7" type="ORF">WJX84_009415</name>
</gene>
<keyword evidence="1 4" id="KW-0853">WD repeat</keyword>
<evidence type="ECO:0000256" key="2">
    <source>
        <dbReference type="ARBA" id="ARBA00022737"/>
    </source>
</evidence>
<dbReference type="Proteomes" id="UP001485043">
    <property type="component" value="Unassembled WGS sequence"/>
</dbReference>
<dbReference type="PROSITE" id="PS00678">
    <property type="entry name" value="WD_REPEATS_1"/>
    <property type="match status" value="1"/>
</dbReference>
<accession>A0AAW1T4Q9</accession>
<dbReference type="PROSITE" id="PS00018">
    <property type="entry name" value="EF_HAND_1"/>
    <property type="match status" value="1"/>
</dbReference>
<dbReference type="AlphaFoldDB" id="A0AAW1T4Q9"/>
<protein>
    <recommendedName>
        <fullName evidence="6">EF-hand domain-containing protein</fullName>
    </recommendedName>
</protein>
<name>A0AAW1T4Q9_9CHLO</name>
<reference evidence="7 8" key="1">
    <citation type="journal article" date="2024" name="Nat. Commun.">
        <title>Phylogenomics reveals the evolutionary origins of lichenization in chlorophyte algae.</title>
        <authorList>
            <person name="Puginier C."/>
            <person name="Libourel C."/>
            <person name="Otte J."/>
            <person name="Skaloud P."/>
            <person name="Haon M."/>
            <person name="Grisel S."/>
            <person name="Petersen M."/>
            <person name="Berrin J.G."/>
            <person name="Delaux P.M."/>
            <person name="Dal Grande F."/>
            <person name="Keller J."/>
        </authorList>
    </citation>
    <scope>NUCLEOTIDE SEQUENCE [LARGE SCALE GENOMIC DNA]</scope>
    <source>
        <strain evidence="7 8">SAG 2523</strain>
    </source>
</reference>
<feature type="repeat" description="WD" evidence="4">
    <location>
        <begin position="291"/>
        <end position="332"/>
    </location>
</feature>
<evidence type="ECO:0000256" key="3">
    <source>
        <dbReference type="ARBA" id="ARBA00022837"/>
    </source>
</evidence>
<dbReference type="InterPro" id="IPR018247">
    <property type="entry name" value="EF_Hand_1_Ca_BS"/>
</dbReference>
<feature type="region of interest" description="Disordered" evidence="5">
    <location>
        <begin position="725"/>
        <end position="744"/>
    </location>
</feature>
<feature type="repeat" description="WD" evidence="4">
    <location>
        <begin position="428"/>
        <end position="462"/>
    </location>
</feature>
<evidence type="ECO:0000256" key="4">
    <source>
        <dbReference type="PROSITE-ProRule" id="PRU00221"/>
    </source>
</evidence>
<dbReference type="SMART" id="SM00320">
    <property type="entry name" value="WD40"/>
    <property type="match status" value="10"/>
</dbReference>
<comment type="caution">
    <text evidence="7">The sequence shown here is derived from an EMBL/GenBank/DDBJ whole genome shotgun (WGS) entry which is preliminary data.</text>
</comment>
<dbReference type="PANTHER" id="PTHR44324:SF4">
    <property type="entry name" value="WD40 REPEAT DOMAIN 95"/>
    <property type="match status" value="1"/>
</dbReference>
<dbReference type="PROSITE" id="PS50222">
    <property type="entry name" value="EF_HAND_2"/>
    <property type="match status" value="1"/>
</dbReference>
<keyword evidence="3" id="KW-0106">Calcium</keyword>
<dbReference type="PROSITE" id="PS50294">
    <property type="entry name" value="WD_REPEATS_REGION"/>
    <property type="match status" value="2"/>
</dbReference>
<proteinExistence type="predicted"/>
<dbReference type="SUPFAM" id="SSF47473">
    <property type="entry name" value="EF-hand"/>
    <property type="match status" value="1"/>
</dbReference>
<feature type="domain" description="EF-hand" evidence="6">
    <location>
        <begin position="45"/>
        <end position="80"/>
    </location>
</feature>
<keyword evidence="2" id="KW-0677">Repeat</keyword>
<feature type="repeat" description="WD" evidence="4">
    <location>
        <begin position="377"/>
        <end position="418"/>
    </location>
</feature>
<dbReference type="InterPro" id="IPR015943">
    <property type="entry name" value="WD40/YVTN_repeat-like_dom_sf"/>
</dbReference>
<evidence type="ECO:0000256" key="5">
    <source>
        <dbReference type="SAM" id="MobiDB-lite"/>
    </source>
</evidence>
<dbReference type="InterPro" id="IPR011992">
    <property type="entry name" value="EF-hand-dom_pair"/>
</dbReference>
<dbReference type="InterPro" id="IPR036322">
    <property type="entry name" value="WD40_repeat_dom_sf"/>
</dbReference>